<evidence type="ECO:0000313" key="1">
    <source>
        <dbReference type="EMBL" id="MDO7895595.1"/>
    </source>
</evidence>
<dbReference type="SUPFAM" id="SSF50998">
    <property type="entry name" value="Quinoprotein alcohol dehydrogenase-like"/>
    <property type="match status" value="1"/>
</dbReference>
<dbReference type="NCBIfam" id="TIGR02608">
    <property type="entry name" value="delta_60_rpt"/>
    <property type="match status" value="5"/>
</dbReference>
<dbReference type="InterPro" id="IPR011047">
    <property type="entry name" value="Quinoprotein_ADH-like_sf"/>
</dbReference>
<dbReference type="Pfam" id="PF17164">
    <property type="entry name" value="DUF5122"/>
    <property type="match status" value="4"/>
</dbReference>
<dbReference type="Gene3D" id="2.80.10.50">
    <property type="match status" value="3"/>
</dbReference>
<evidence type="ECO:0000313" key="2">
    <source>
        <dbReference type="Proteomes" id="UP001228019"/>
    </source>
</evidence>
<sequence>MKPDIRIGYSLLDGSKNMTRSTDTTAAGTLDPSFAEGGILSLPTPEFAEFYVQAVLPLAGNQLLLGMRVLGAHEPIGVAKLKEDGSVDWEFGEAGTGLVEFSIKGHRLYVDQLCALNDGGWLVIGTYQTEGFGGRYVLRYFQDGQLDGSFGENGLRLLPFKDGHKGVEKTLRISGWGDGRYPVLGPRDPGRQGTAAVQQLDGKIVLLSHRYLEFGPAQRIVLRLNPDGSMDKTFNGAGFAVIELNNIAYDDLTADAVAVQADGKVIVSGSYFKASPASRGAYVTRLDSMGRLDSDFNGGVVTVPHANSIFVRDIAVKEADGRILVAGNARNNQAMNGILFVLTSGGFFDFNFNRGQPLFSMPLAQGQSWKCCTFQADGSILVAGTTGAGFVMEGTFALTARFLPDGSLDPTFNGVGFVTFDEKNQYESVETMAVMVDGRIVVGGFGWLDGPDWAYIGRGWIVRYLV</sequence>
<dbReference type="InterPro" id="IPR013431">
    <property type="entry name" value="Delta_60_rpt"/>
</dbReference>
<dbReference type="EMBL" id="JAUQOP010000002">
    <property type="protein sequence ID" value="MDO7895595.1"/>
    <property type="molecule type" value="Genomic_DNA"/>
</dbReference>
<reference evidence="1 2" key="1">
    <citation type="submission" date="2023-07" db="EMBL/GenBank/DDBJ databases">
        <title>Identification of four novel Pseudomonas species associated with bacterial leaf spot of cucurbits.</title>
        <authorList>
            <person name="Fullem K.R."/>
        </authorList>
    </citation>
    <scope>NUCLEOTIDE SEQUENCE [LARGE SCALE GENOMIC DNA]</scope>
    <source>
        <strain evidence="1 2">K18</strain>
    </source>
</reference>
<proteinExistence type="predicted"/>
<organism evidence="1 2">
    <name type="scientific">Pseudomonas citrulli</name>
    <dbReference type="NCBI Taxonomy" id="3064347"/>
    <lineage>
        <taxon>Bacteria</taxon>
        <taxon>Pseudomonadati</taxon>
        <taxon>Pseudomonadota</taxon>
        <taxon>Gammaproteobacteria</taxon>
        <taxon>Pseudomonadales</taxon>
        <taxon>Pseudomonadaceae</taxon>
        <taxon>Pseudomonas</taxon>
    </lineage>
</organism>
<gene>
    <name evidence="1" type="ORF">Q6A48_01695</name>
</gene>
<comment type="caution">
    <text evidence="1">The sequence shown here is derived from an EMBL/GenBank/DDBJ whole genome shotgun (WGS) entry which is preliminary data.</text>
</comment>
<protein>
    <recommendedName>
        <fullName evidence="3">Delta-60 repeat domain-containing protein</fullName>
    </recommendedName>
</protein>
<accession>A0ABT9BSS1</accession>
<evidence type="ECO:0008006" key="3">
    <source>
        <dbReference type="Google" id="ProtNLM"/>
    </source>
</evidence>
<dbReference type="RefSeq" id="WP_304551476.1">
    <property type="nucleotide sequence ID" value="NZ_JAUQOP010000002.1"/>
</dbReference>
<dbReference type="Proteomes" id="UP001228019">
    <property type="component" value="Unassembled WGS sequence"/>
</dbReference>
<keyword evidence="2" id="KW-1185">Reference proteome</keyword>
<name>A0ABT9BSS1_9PSED</name>